<evidence type="ECO:0000256" key="6">
    <source>
        <dbReference type="ARBA" id="ARBA00023157"/>
    </source>
</evidence>
<dbReference type="Proteomes" id="UP000076580">
    <property type="component" value="Unassembled WGS sequence"/>
</dbReference>
<dbReference type="GO" id="GO:0005758">
    <property type="term" value="C:mitochondrial intermembrane space"/>
    <property type="evidence" value="ECO:0007669"/>
    <property type="project" value="UniProtKB-SubCell"/>
</dbReference>
<dbReference type="InParanoid" id="A0A151GA23"/>
<keyword evidence="7" id="KW-0143">Chaperone</keyword>
<evidence type="ECO:0000256" key="2">
    <source>
        <dbReference type="ARBA" id="ARBA00009241"/>
    </source>
</evidence>
<feature type="compositionally biased region" description="Polar residues" evidence="9">
    <location>
        <begin position="37"/>
        <end position="49"/>
    </location>
</feature>
<evidence type="ECO:0000256" key="8">
    <source>
        <dbReference type="PIRSR" id="PIRSR607745-1"/>
    </source>
</evidence>
<dbReference type="Pfam" id="PF05051">
    <property type="entry name" value="COX17"/>
    <property type="match status" value="1"/>
</dbReference>
<evidence type="ECO:0000256" key="4">
    <source>
        <dbReference type="ARBA" id="ARBA00023008"/>
    </source>
</evidence>
<keyword evidence="6" id="KW-1015">Disulfide bond</keyword>
<dbReference type="PANTHER" id="PTHR16719">
    <property type="entry name" value="CYTOCHROME C OXIDASE COPPER CHAPERONE"/>
    <property type="match status" value="1"/>
</dbReference>
<feature type="binding site" evidence="8">
    <location>
        <position position="92"/>
    </location>
    <ligand>
        <name>Cu cation</name>
        <dbReference type="ChEBI" id="CHEBI:23378"/>
    </ligand>
</feature>
<keyword evidence="11" id="KW-1185">Reference proteome</keyword>
<reference evidence="10 11" key="1">
    <citation type="journal article" date="2016" name="Sci. Rep.">
        <title>Insights into Adaptations to a Near-Obligate Nematode Endoparasitic Lifestyle from the Finished Genome of Drechmeria coniospora.</title>
        <authorList>
            <person name="Zhang L."/>
            <person name="Zhou Z."/>
            <person name="Guo Q."/>
            <person name="Fokkens L."/>
            <person name="Miskei M."/>
            <person name="Pocsi I."/>
            <person name="Zhang W."/>
            <person name="Chen M."/>
            <person name="Wang L."/>
            <person name="Sun Y."/>
            <person name="Donzelli B.G."/>
            <person name="Gibson D.M."/>
            <person name="Nelson D.R."/>
            <person name="Luo J.G."/>
            <person name="Rep M."/>
            <person name="Liu H."/>
            <person name="Yang S."/>
            <person name="Wang J."/>
            <person name="Krasnoff S.B."/>
            <person name="Xu Y."/>
            <person name="Molnar I."/>
            <person name="Lin M."/>
        </authorList>
    </citation>
    <scope>NUCLEOTIDE SEQUENCE [LARGE SCALE GENOMIC DNA]</scope>
    <source>
        <strain evidence="10 11">ARSEF 6962</strain>
    </source>
</reference>
<dbReference type="GO" id="GO:0005507">
    <property type="term" value="F:copper ion binding"/>
    <property type="evidence" value="ECO:0007669"/>
    <property type="project" value="InterPro"/>
</dbReference>
<evidence type="ECO:0000256" key="7">
    <source>
        <dbReference type="ARBA" id="ARBA00023186"/>
    </source>
</evidence>
<comment type="caution">
    <text evidence="10">The sequence shown here is derived from an EMBL/GenBank/DDBJ whole genome shotgun (WGS) entry which is preliminary data.</text>
</comment>
<keyword evidence="4 8" id="KW-0186">Copper</keyword>
<sequence>MLSHPSSISHLHPYQYDVTYTKRWEKTSKPKRDVIPSTIQPPAGQPQSRMDSKAVPIERRHRATADGKPRSASPGHRDDGLLHRSLVEAKPCCVCKDEKSKRDECMLFSNASDPAADCQSLVDKYKTCMLSYGFKV</sequence>
<comment type="similarity">
    <text evidence="2">Belongs to the COX17 family.</text>
</comment>
<dbReference type="InterPro" id="IPR007745">
    <property type="entry name" value="Cyt_c_oxidase_Cu-chaperone"/>
</dbReference>
<keyword evidence="5" id="KW-0496">Mitochondrion</keyword>
<keyword evidence="3 8" id="KW-0479">Metal-binding</keyword>
<dbReference type="AlphaFoldDB" id="A0A151GA23"/>
<evidence type="ECO:0008006" key="12">
    <source>
        <dbReference type="Google" id="ProtNLM"/>
    </source>
</evidence>
<dbReference type="RefSeq" id="XP_040653296.1">
    <property type="nucleotide sequence ID" value="XM_040805561.1"/>
</dbReference>
<evidence type="ECO:0000256" key="3">
    <source>
        <dbReference type="ARBA" id="ARBA00022723"/>
    </source>
</evidence>
<evidence type="ECO:0000313" key="10">
    <source>
        <dbReference type="EMBL" id="KYK53944.1"/>
    </source>
</evidence>
<evidence type="ECO:0000256" key="1">
    <source>
        <dbReference type="ARBA" id="ARBA00004569"/>
    </source>
</evidence>
<dbReference type="InterPro" id="IPR009069">
    <property type="entry name" value="Cys_alpha_HP_mot_SF"/>
</dbReference>
<evidence type="ECO:0000256" key="9">
    <source>
        <dbReference type="SAM" id="MobiDB-lite"/>
    </source>
</evidence>
<dbReference type="GeneID" id="63720927"/>
<dbReference type="Gene3D" id="1.10.287.1130">
    <property type="entry name" value="CytochromE C oxidase copper chaperone"/>
    <property type="match status" value="1"/>
</dbReference>
<evidence type="ECO:0000256" key="5">
    <source>
        <dbReference type="ARBA" id="ARBA00023128"/>
    </source>
</evidence>
<feature type="binding site" evidence="8">
    <location>
        <position position="93"/>
    </location>
    <ligand>
        <name>Cu cation</name>
        <dbReference type="ChEBI" id="CHEBI:23378"/>
    </ligand>
</feature>
<organism evidence="10 11">
    <name type="scientific">Drechmeria coniospora</name>
    <name type="common">Nematophagous fungus</name>
    <name type="synonym">Meria coniospora</name>
    <dbReference type="NCBI Taxonomy" id="98403"/>
    <lineage>
        <taxon>Eukaryota</taxon>
        <taxon>Fungi</taxon>
        <taxon>Dikarya</taxon>
        <taxon>Ascomycota</taxon>
        <taxon>Pezizomycotina</taxon>
        <taxon>Sordariomycetes</taxon>
        <taxon>Hypocreomycetidae</taxon>
        <taxon>Hypocreales</taxon>
        <taxon>Ophiocordycipitaceae</taxon>
        <taxon>Drechmeria</taxon>
    </lineage>
</organism>
<feature type="compositionally biased region" description="Basic and acidic residues" evidence="9">
    <location>
        <begin position="50"/>
        <end position="81"/>
    </location>
</feature>
<feature type="region of interest" description="Disordered" evidence="9">
    <location>
        <begin position="26"/>
        <end position="81"/>
    </location>
</feature>
<evidence type="ECO:0000313" key="11">
    <source>
        <dbReference type="Proteomes" id="UP000076580"/>
    </source>
</evidence>
<dbReference type="STRING" id="98403.A0A151GA23"/>
<dbReference type="PANTHER" id="PTHR16719:SF0">
    <property type="entry name" value="CYTOCHROME C OXIDASE COPPER CHAPERONE"/>
    <property type="match status" value="1"/>
</dbReference>
<accession>A0A151GA23</accession>
<dbReference type="GO" id="GO:0033617">
    <property type="term" value="P:mitochondrial respiratory chain complex IV assembly"/>
    <property type="evidence" value="ECO:0007669"/>
    <property type="project" value="TreeGrafter"/>
</dbReference>
<dbReference type="GO" id="GO:0016531">
    <property type="term" value="F:copper chaperone activity"/>
    <property type="evidence" value="ECO:0007669"/>
    <property type="project" value="InterPro"/>
</dbReference>
<comment type="subcellular location">
    <subcellularLocation>
        <location evidence="1">Mitochondrion intermembrane space</location>
    </subcellularLocation>
</comment>
<dbReference type="SUPFAM" id="SSF47072">
    <property type="entry name" value="Cysteine alpha-hairpin motif"/>
    <property type="match status" value="1"/>
</dbReference>
<dbReference type="EMBL" id="LAYC01000004">
    <property type="protein sequence ID" value="KYK53944.1"/>
    <property type="molecule type" value="Genomic_DNA"/>
</dbReference>
<dbReference type="PROSITE" id="PS51808">
    <property type="entry name" value="CHCH"/>
    <property type="match status" value="1"/>
</dbReference>
<protein>
    <recommendedName>
        <fullName evidence="12">Cytochrome c oxidase copper chaperone</fullName>
    </recommendedName>
</protein>
<proteinExistence type="inferred from homology"/>
<gene>
    <name evidence="10" type="ORF">DCS_08284</name>
</gene>
<name>A0A151GA23_DRECN</name>